<dbReference type="PROSITE" id="PS50887">
    <property type="entry name" value="GGDEF"/>
    <property type="match status" value="1"/>
</dbReference>
<evidence type="ECO:0000259" key="3">
    <source>
        <dbReference type="PROSITE" id="PS50887"/>
    </source>
</evidence>
<keyword evidence="1" id="KW-0472">Membrane</keyword>
<organism evidence="4 5">
    <name type="scientific">Lysinibacillus louembei</name>
    <dbReference type="NCBI Taxonomy" id="1470088"/>
    <lineage>
        <taxon>Bacteria</taxon>
        <taxon>Bacillati</taxon>
        <taxon>Bacillota</taxon>
        <taxon>Bacilli</taxon>
        <taxon>Bacillales</taxon>
        <taxon>Bacillaceae</taxon>
        <taxon>Lysinibacillus</taxon>
    </lineage>
</organism>
<gene>
    <name evidence="4" type="ORF">R6U77_11695</name>
</gene>
<dbReference type="Pfam" id="PF17159">
    <property type="entry name" value="MASE3"/>
    <property type="match status" value="1"/>
</dbReference>
<evidence type="ECO:0000256" key="1">
    <source>
        <dbReference type="SAM" id="Phobius"/>
    </source>
</evidence>
<dbReference type="Pfam" id="PF00563">
    <property type="entry name" value="EAL"/>
    <property type="match status" value="1"/>
</dbReference>
<dbReference type="Gene3D" id="3.30.70.270">
    <property type="match status" value="1"/>
</dbReference>
<feature type="transmembrane region" description="Helical" evidence="1">
    <location>
        <begin position="16"/>
        <end position="38"/>
    </location>
</feature>
<dbReference type="RefSeq" id="WP_319835764.1">
    <property type="nucleotide sequence ID" value="NZ_CP137624.1"/>
</dbReference>
<feature type="transmembrane region" description="Helical" evidence="1">
    <location>
        <begin position="208"/>
        <end position="227"/>
    </location>
</feature>
<dbReference type="Pfam" id="PF00990">
    <property type="entry name" value="GGDEF"/>
    <property type="match status" value="1"/>
</dbReference>
<sequence length="717" mass="82321">MGTNERFIYIEHPIRLLIIIILTVIISLVMNNYLYSIFGMNNYVIIHLILELFIIAMAVSIVIQVFISMRYSISNRLTFLAMIFSAVTVVEILHTISYPGMPFFFYESDMSRATWFYLFMRIIVAVGLSSFLMVPFKYVGVRYVVVFAAVVTSILSIFTFLVYSGQLPPLMDAQGATPLKHLLHGIVICLQIMFLVVTVKKGTKRKNLYYIFASICFIVSDILFIVFPDVLNISNFVGHFFQLVAYFLIVQTIYYSGMEKPYREILEAKDSLEQSERVAHKLAYYDELTGLPNERYFKEQINQSLTADQRVKTVVVLEIDRLLMIRSTLGSSYADIFKQSVAQKIVQILPAQYSVYLLREELFAIFIEDLDDWHVCRLVQDLQNIMKEPFQIQHFSLNSHFNVGIAQYPKDAEEADGLLKYAQFAMYEAREDSGSVLFYEEKMSESRANRILLEHDLRQAIERNELYIEYQPQLNLQTGKIYSVEALVRWQHGKRGFISPGEFIPLAEESGLIIPIGQWVLEQACKQAKAWQAQNRYLKVAVNLSLGQLLQDNFVEHVQDILDETDLDASYLQLEITESMTINTDSVMAVIQSLHEQGITIAVDDFGTGYSSLSYLKDFPVNCLKIDRSFVWNIDNSTEEDAIVLLILSMAKHLKLSVVAEGIETEQQLAYLEQAQCDSIQGFLISKPLRGTVLEEQFEEIENRAQQLLVKIKPQPI</sequence>
<keyword evidence="1" id="KW-1133">Transmembrane helix</keyword>
<evidence type="ECO:0000259" key="2">
    <source>
        <dbReference type="PROSITE" id="PS50883"/>
    </source>
</evidence>
<feature type="transmembrane region" description="Helical" evidence="1">
    <location>
        <begin position="116"/>
        <end position="136"/>
    </location>
</feature>
<proteinExistence type="predicted"/>
<dbReference type="NCBIfam" id="TIGR00254">
    <property type="entry name" value="GGDEF"/>
    <property type="match status" value="1"/>
</dbReference>
<feature type="transmembrane region" description="Helical" evidence="1">
    <location>
        <begin position="44"/>
        <end position="67"/>
    </location>
</feature>
<reference evidence="4 5" key="1">
    <citation type="submission" date="2023-09" db="EMBL/GenBank/DDBJ databases">
        <authorList>
            <person name="Page C.A."/>
            <person name="Perez-Diaz I.M."/>
        </authorList>
    </citation>
    <scope>NUCLEOTIDE SEQUENCE [LARGE SCALE GENOMIC DNA]</scope>
    <source>
        <strain evidence="4 5">Ll15</strain>
    </source>
</reference>
<protein>
    <submittedName>
        <fullName evidence="4">EAL domain-containing protein</fullName>
    </submittedName>
</protein>
<dbReference type="CDD" id="cd01948">
    <property type="entry name" value="EAL"/>
    <property type="match status" value="1"/>
</dbReference>
<dbReference type="PANTHER" id="PTHR33121">
    <property type="entry name" value="CYCLIC DI-GMP PHOSPHODIESTERASE PDEF"/>
    <property type="match status" value="1"/>
</dbReference>
<accession>A0ABZ0RUN5</accession>
<evidence type="ECO:0000313" key="5">
    <source>
        <dbReference type="Proteomes" id="UP001322664"/>
    </source>
</evidence>
<dbReference type="Gene3D" id="3.20.20.450">
    <property type="entry name" value="EAL domain"/>
    <property type="match status" value="1"/>
</dbReference>
<dbReference type="PROSITE" id="PS50883">
    <property type="entry name" value="EAL"/>
    <property type="match status" value="1"/>
</dbReference>
<feature type="transmembrane region" description="Helical" evidence="1">
    <location>
        <begin position="182"/>
        <end position="199"/>
    </location>
</feature>
<dbReference type="InterPro" id="IPR001633">
    <property type="entry name" value="EAL_dom"/>
</dbReference>
<dbReference type="InterPro" id="IPR029787">
    <property type="entry name" value="Nucleotide_cyclase"/>
</dbReference>
<dbReference type="EMBL" id="CP137624">
    <property type="protein sequence ID" value="WPK10548.1"/>
    <property type="molecule type" value="Genomic_DNA"/>
</dbReference>
<feature type="transmembrane region" description="Helical" evidence="1">
    <location>
        <begin position="143"/>
        <end position="162"/>
    </location>
</feature>
<name>A0ABZ0RUN5_9BACI</name>
<dbReference type="InterPro" id="IPR035919">
    <property type="entry name" value="EAL_sf"/>
</dbReference>
<dbReference type="SUPFAM" id="SSF55073">
    <property type="entry name" value="Nucleotide cyclase"/>
    <property type="match status" value="1"/>
</dbReference>
<dbReference type="InterPro" id="IPR043128">
    <property type="entry name" value="Rev_trsase/Diguanyl_cyclase"/>
</dbReference>
<dbReference type="InterPro" id="IPR033425">
    <property type="entry name" value="MASE3"/>
</dbReference>
<dbReference type="SMART" id="SM00267">
    <property type="entry name" value="GGDEF"/>
    <property type="match status" value="1"/>
</dbReference>
<dbReference type="InterPro" id="IPR050706">
    <property type="entry name" value="Cyclic-di-GMP_PDE-like"/>
</dbReference>
<feature type="transmembrane region" description="Helical" evidence="1">
    <location>
        <begin position="79"/>
        <end position="96"/>
    </location>
</feature>
<keyword evidence="5" id="KW-1185">Reference proteome</keyword>
<feature type="domain" description="EAL" evidence="2">
    <location>
        <begin position="450"/>
        <end position="702"/>
    </location>
</feature>
<dbReference type="CDD" id="cd01949">
    <property type="entry name" value="GGDEF"/>
    <property type="match status" value="1"/>
</dbReference>
<dbReference type="SMART" id="SM00052">
    <property type="entry name" value="EAL"/>
    <property type="match status" value="1"/>
</dbReference>
<dbReference type="InterPro" id="IPR000160">
    <property type="entry name" value="GGDEF_dom"/>
</dbReference>
<evidence type="ECO:0000313" key="4">
    <source>
        <dbReference type="EMBL" id="WPK10548.1"/>
    </source>
</evidence>
<dbReference type="PANTHER" id="PTHR33121:SF71">
    <property type="entry name" value="OXYGEN SENSOR PROTEIN DOSP"/>
    <property type="match status" value="1"/>
</dbReference>
<feature type="domain" description="GGDEF" evidence="3">
    <location>
        <begin position="310"/>
        <end position="442"/>
    </location>
</feature>
<keyword evidence="1" id="KW-0812">Transmembrane</keyword>
<dbReference type="Proteomes" id="UP001322664">
    <property type="component" value="Chromosome"/>
</dbReference>
<dbReference type="SUPFAM" id="SSF141868">
    <property type="entry name" value="EAL domain-like"/>
    <property type="match status" value="1"/>
</dbReference>